<dbReference type="PANTHER" id="PTHR33495">
    <property type="entry name" value="ANTI-SIGMA FACTOR ANTAGONIST TM_1081-RELATED-RELATED"/>
    <property type="match status" value="1"/>
</dbReference>
<dbReference type="CDD" id="cd07043">
    <property type="entry name" value="STAS_anti-anti-sigma_factors"/>
    <property type="match status" value="1"/>
</dbReference>
<proteinExistence type="predicted"/>
<evidence type="ECO:0000313" key="2">
    <source>
        <dbReference type="EMBL" id="PRX16749.1"/>
    </source>
</evidence>
<keyword evidence="3" id="KW-1185">Reference proteome</keyword>
<dbReference type="EMBL" id="PVMZ01000018">
    <property type="protein sequence ID" value="PRX16749.1"/>
    <property type="molecule type" value="Genomic_DNA"/>
</dbReference>
<evidence type="ECO:0000259" key="1">
    <source>
        <dbReference type="PROSITE" id="PS50801"/>
    </source>
</evidence>
<dbReference type="AlphaFoldDB" id="A0A2T0K1Q2"/>
<dbReference type="SUPFAM" id="SSF52091">
    <property type="entry name" value="SpoIIaa-like"/>
    <property type="match status" value="1"/>
</dbReference>
<comment type="caution">
    <text evidence="2">The sequence shown here is derived from an EMBL/GenBank/DDBJ whole genome shotgun (WGS) entry which is preliminary data.</text>
</comment>
<dbReference type="OrthoDB" id="3401304at2"/>
<protein>
    <submittedName>
        <fullName evidence="2">Anti-sigma B factor antagonist</fullName>
    </submittedName>
</protein>
<dbReference type="GO" id="GO:0043856">
    <property type="term" value="F:anti-sigma factor antagonist activity"/>
    <property type="evidence" value="ECO:0007669"/>
    <property type="project" value="TreeGrafter"/>
</dbReference>
<dbReference type="PROSITE" id="PS50801">
    <property type="entry name" value="STAS"/>
    <property type="match status" value="1"/>
</dbReference>
<dbReference type="InterPro" id="IPR036513">
    <property type="entry name" value="STAS_dom_sf"/>
</dbReference>
<dbReference type="Pfam" id="PF13466">
    <property type="entry name" value="STAS_2"/>
    <property type="match status" value="1"/>
</dbReference>
<sequence length="125" mass="13340">MRPLIFAGRQTSVADDYYTIALEPADDGATARVRLAGAFDIGAREDLCDTLLGMVGPDAGERILVDLNDVTFVDSEAINALIQGYLAAERSGIDFRLANARGIVERVLRIVGLDHLLEPPGTIAG</sequence>
<dbReference type="InterPro" id="IPR058548">
    <property type="entry name" value="MlaB-like_STAS"/>
</dbReference>
<evidence type="ECO:0000313" key="3">
    <source>
        <dbReference type="Proteomes" id="UP000239415"/>
    </source>
</evidence>
<accession>A0A2T0K1Q2</accession>
<organism evidence="2 3">
    <name type="scientific">Actinoplanes italicus</name>
    <dbReference type="NCBI Taxonomy" id="113567"/>
    <lineage>
        <taxon>Bacteria</taxon>
        <taxon>Bacillati</taxon>
        <taxon>Actinomycetota</taxon>
        <taxon>Actinomycetes</taxon>
        <taxon>Micromonosporales</taxon>
        <taxon>Micromonosporaceae</taxon>
        <taxon>Actinoplanes</taxon>
    </lineage>
</organism>
<feature type="domain" description="STAS" evidence="1">
    <location>
        <begin position="33"/>
        <end position="125"/>
    </location>
</feature>
<name>A0A2T0K1Q2_9ACTN</name>
<dbReference type="PANTHER" id="PTHR33495:SF2">
    <property type="entry name" value="ANTI-SIGMA FACTOR ANTAGONIST TM_1081-RELATED"/>
    <property type="match status" value="1"/>
</dbReference>
<gene>
    <name evidence="2" type="ORF">CLV67_11880</name>
</gene>
<dbReference type="Gene3D" id="3.30.750.24">
    <property type="entry name" value="STAS domain"/>
    <property type="match status" value="1"/>
</dbReference>
<reference evidence="2 3" key="1">
    <citation type="submission" date="2018-03" db="EMBL/GenBank/DDBJ databases">
        <title>Genomic Encyclopedia of Archaeal and Bacterial Type Strains, Phase II (KMG-II): from individual species to whole genera.</title>
        <authorList>
            <person name="Goeker M."/>
        </authorList>
    </citation>
    <scope>NUCLEOTIDE SEQUENCE [LARGE SCALE GENOMIC DNA]</scope>
    <source>
        <strain evidence="2 3">DSM 43146</strain>
    </source>
</reference>
<dbReference type="InterPro" id="IPR002645">
    <property type="entry name" value="STAS_dom"/>
</dbReference>
<dbReference type="Proteomes" id="UP000239415">
    <property type="component" value="Unassembled WGS sequence"/>
</dbReference>